<organism evidence="3">
    <name type="scientific">Ixodes ricinus</name>
    <name type="common">Common tick</name>
    <name type="synonym">Acarus ricinus</name>
    <dbReference type="NCBI Taxonomy" id="34613"/>
    <lineage>
        <taxon>Eukaryota</taxon>
        <taxon>Metazoa</taxon>
        <taxon>Ecdysozoa</taxon>
        <taxon>Arthropoda</taxon>
        <taxon>Chelicerata</taxon>
        <taxon>Arachnida</taxon>
        <taxon>Acari</taxon>
        <taxon>Parasitiformes</taxon>
        <taxon>Ixodida</taxon>
        <taxon>Ixodoidea</taxon>
        <taxon>Ixodidae</taxon>
        <taxon>Ixodinae</taxon>
        <taxon>Ixodes</taxon>
    </lineage>
</organism>
<feature type="transmembrane region" description="Helical" evidence="2">
    <location>
        <begin position="126"/>
        <end position="146"/>
    </location>
</feature>
<feature type="transmembrane region" description="Helical" evidence="2">
    <location>
        <begin position="158"/>
        <end position="184"/>
    </location>
</feature>
<protein>
    <submittedName>
        <fullName evidence="3">Putative conserved plasma membrane protein</fullName>
    </submittedName>
</protein>
<keyword evidence="2" id="KW-0812">Transmembrane</keyword>
<keyword evidence="2" id="KW-0472">Membrane</keyword>
<evidence type="ECO:0000313" key="3">
    <source>
        <dbReference type="EMBL" id="JAP68903.1"/>
    </source>
</evidence>
<accession>A0A131XNX8</accession>
<dbReference type="EMBL" id="GEFM01006893">
    <property type="protein sequence ID" value="JAP68903.1"/>
    <property type="molecule type" value="mRNA"/>
</dbReference>
<keyword evidence="2" id="KW-1133">Transmembrane helix</keyword>
<reference evidence="3" key="1">
    <citation type="submission" date="2016-02" db="EMBL/GenBank/DDBJ databases">
        <title>RNAseq analyses of the midgut from blood- or serum-fed Ixodes ricinus ticks.</title>
        <authorList>
            <person name="Perner J."/>
            <person name="Provaznik J."/>
            <person name="Schrenkova J."/>
            <person name="Urbanova V."/>
            <person name="Ribeiro J.M."/>
            <person name="Kopacek P."/>
        </authorList>
    </citation>
    <scope>NUCLEOTIDE SEQUENCE</scope>
    <source>
        <tissue evidence="3">Gut</tissue>
    </source>
</reference>
<feature type="compositionally biased region" description="Basic and acidic residues" evidence="1">
    <location>
        <begin position="19"/>
        <end position="31"/>
    </location>
</feature>
<dbReference type="AlphaFoldDB" id="A0A131XNX8"/>
<feature type="compositionally biased region" description="Polar residues" evidence="1">
    <location>
        <begin position="1"/>
        <end position="12"/>
    </location>
</feature>
<evidence type="ECO:0000256" key="2">
    <source>
        <dbReference type="SAM" id="Phobius"/>
    </source>
</evidence>
<feature type="non-terminal residue" evidence="3">
    <location>
        <position position="1"/>
    </location>
</feature>
<name>A0A131XNX8_IXORI</name>
<sequence length="194" mass="22007">PLACSTSFSERATWSPDKTAGKRVERKEGSRGNRTKTTMRTFVFFTLLQDTQCLPPFVLSPGEANVGPHIPARVAPTSLSPFLFFLCVCFLFFWEGFLRRCPFPPPSPGFSATNFRRRREKKKTTMRITLFMVTTGTQIMMTTIATKMICTFSRLRALLVRFFFFCPFFVCCFSLCVCLCGCVCMRAAICGGWI</sequence>
<proteinExistence type="evidence at transcript level"/>
<feature type="region of interest" description="Disordered" evidence="1">
    <location>
        <begin position="1"/>
        <end position="32"/>
    </location>
</feature>
<feature type="transmembrane region" description="Helical" evidence="2">
    <location>
        <begin position="79"/>
        <end position="98"/>
    </location>
</feature>
<evidence type="ECO:0000256" key="1">
    <source>
        <dbReference type="SAM" id="MobiDB-lite"/>
    </source>
</evidence>